<dbReference type="SUPFAM" id="SSF53850">
    <property type="entry name" value="Periplasmic binding protein-like II"/>
    <property type="match status" value="1"/>
</dbReference>
<dbReference type="Proteomes" id="UP000824366">
    <property type="component" value="Chromosome"/>
</dbReference>
<feature type="domain" description="SsuA/THI5-like" evidence="1">
    <location>
        <begin position="71"/>
        <end position="116"/>
    </location>
</feature>
<keyword evidence="3" id="KW-1185">Reference proteome</keyword>
<name>A0ABN6D9J0_9BURK</name>
<reference evidence="2 3" key="1">
    <citation type="journal article" date="2021" name="Microbiol. Spectr.">
        <title>A Single Bacterium Capable of Oxidation and Reduction of Iron at Circumneutral pH.</title>
        <authorList>
            <person name="Kato S."/>
            <person name="Ohkuma M."/>
        </authorList>
    </citation>
    <scope>NUCLEOTIDE SEQUENCE [LARGE SCALE GENOMIC DNA]</scope>
    <source>
        <strain evidence="2 3">MIZ03</strain>
    </source>
</reference>
<evidence type="ECO:0000313" key="2">
    <source>
        <dbReference type="EMBL" id="BCO28413.1"/>
    </source>
</evidence>
<dbReference type="PANTHER" id="PTHR30024">
    <property type="entry name" value="ALIPHATIC SULFONATES-BINDING PROTEIN-RELATED"/>
    <property type="match status" value="1"/>
</dbReference>
<dbReference type="InterPro" id="IPR015168">
    <property type="entry name" value="SsuA/THI5"/>
</dbReference>
<protein>
    <submittedName>
        <fullName evidence="2">2'-hydroxybiphenyl-2-sulfinate desulfinase</fullName>
    </submittedName>
</protein>
<organism evidence="2 3">
    <name type="scientific">Rhodoferax lithotrophicus</name>
    <dbReference type="NCBI Taxonomy" id="2798804"/>
    <lineage>
        <taxon>Bacteria</taxon>
        <taxon>Pseudomonadati</taxon>
        <taxon>Pseudomonadota</taxon>
        <taxon>Betaproteobacteria</taxon>
        <taxon>Burkholderiales</taxon>
        <taxon>Comamonadaceae</taxon>
        <taxon>Rhodoferax</taxon>
    </lineage>
</organism>
<accession>A0ABN6D9J0</accession>
<sequence>MGLDTLWYTRCPAPTAASIAIWQGWLEQEFARDQIKVRSLAASADKQVQLSHYRHSQPNSFRFGGYVPPLISRARGADLKVIGLSWHDRVHGFFALPDSGITNSADLKGKRLAVPRRVNDDVDWWRASVLGGIKALFKLGLLSENDVELVDVVIEREYIADARAGQAAGQSLWGAVSQFAVQREEVAALYRGTVDAIYSDGALTAILRATTGAQLVVPLAGNEDAHSGFGTPCVLTVSSGLLDERPDLVTRWIQRLLEARSWAVAHEDLTHRMFSRETGLPEDLLHSAYSPRLAAQADVSLSPNRVALLRSKYQHLLDMGLLETAFDFDTFIDPAPLTAAIDALKPSLAGVLLR</sequence>
<dbReference type="Pfam" id="PF09084">
    <property type="entry name" value="NMT1"/>
    <property type="match status" value="1"/>
</dbReference>
<dbReference type="RefSeq" id="WP_223904371.1">
    <property type="nucleotide sequence ID" value="NZ_AP024238.1"/>
</dbReference>
<evidence type="ECO:0000259" key="1">
    <source>
        <dbReference type="Pfam" id="PF09084"/>
    </source>
</evidence>
<proteinExistence type="predicted"/>
<dbReference type="Gene3D" id="3.40.190.270">
    <property type="match status" value="1"/>
</dbReference>
<evidence type="ECO:0000313" key="3">
    <source>
        <dbReference type="Proteomes" id="UP000824366"/>
    </source>
</evidence>
<dbReference type="EMBL" id="AP024238">
    <property type="protein sequence ID" value="BCO28413.1"/>
    <property type="molecule type" value="Genomic_DNA"/>
</dbReference>
<dbReference type="Gene3D" id="3.40.190.10">
    <property type="entry name" value="Periplasmic binding protein-like II"/>
    <property type="match status" value="1"/>
</dbReference>
<gene>
    <name evidence="2" type="ORF">MIZ03_3313</name>
</gene>